<keyword evidence="5" id="KW-1185">Reference proteome</keyword>
<dbReference type="Gene3D" id="3.40.50.450">
    <property type="match status" value="1"/>
</dbReference>
<dbReference type="EC" id="3.2.2.n1" evidence="3"/>
<proteinExistence type="inferred from homology"/>
<dbReference type="InterPro" id="IPR005269">
    <property type="entry name" value="LOG"/>
</dbReference>
<dbReference type="EMBL" id="CP038141">
    <property type="protein sequence ID" value="QDH17030.1"/>
    <property type="molecule type" value="Genomic_DNA"/>
</dbReference>
<reference evidence="4 5" key="1">
    <citation type="submission" date="2019-03" db="EMBL/GenBank/DDBJ databases">
        <title>The complete genome sequence of Swingsia samuiensis NBRC107927(T).</title>
        <authorList>
            <person name="Chua K.-O."/>
            <person name="Chan K.-G."/>
            <person name="See-Too W.-S."/>
        </authorList>
    </citation>
    <scope>NUCLEOTIDE SEQUENCE [LARGE SCALE GENOMIC DNA]</scope>
    <source>
        <strain evidence="4 5">AH83</strain>
    </source>
</reference>
<evidence type="ECO:0000313" key="4">
    <source>
        <dbReference type="EMBL" id="QDH17030.1"/>
    </source>
</evidence>
<dbReference type="GO" id="GO:0005829">
    <property type="term" value="C:cytosol"/>
    <property type="evidence" value="ECO:0007669"/>
    <property type="project" value="TreeGrafter"/>
</dbReference>
<dbReference type="PANTHER" id="PTHR31223">
    <property type="entry name" value="LOG FAMILY PROTEIN YJL055W"/>
    <property type="match status" value="1"/>
</dbReference>
<dbReference type="SUPFAM" id="SSF102405">
    <property type="entry name" value="MCP/YpsA-like"/>
    <property type="match status" value="1"/>
</dbReference>
<evidence type="ECO:0000313" key="5">
    <source>
        <dbReference type="Proteomes" id="UP000316313"/>
    </source>
</evidence>
<evidence type="ECO:0000256" key="3">
    <source>
        <dbReference type="RuleBase" id="RU363015"/>
    </source>
</evidence>
<gene>
    <name evidence="4" type="ORF">E3D00_05215</name>
</gene>
<dbReference type="Pfam" id="PF03641">
    <property type="entry name" value="Lysine_decarbox"/>
    <property type="match status" value="1"/>
</dbReference>
<evidence type="ECO:0000256" key="1">
    <source>
        <dbReference type="ARBA" id="ARBA00000274"/>
    </source>
</evidence>
<dbReference type="InterPro" id="IPR031100">
    <property type="entry name" value="LOG_fam"/>
</dbReference>
<comment type="catalytic activity">
    <reaction evidence="1">
        <text>AMP + H2O = D-ribose 5-phosphate + adenine</text>
        <dbReference type="Rhea" id="RHEA:20129"/>
        <dbReference type="ChEBI" id="CHEBI:15377"/>
        <dbReference type="ChEBI" id="CHEBI:16708"/>
        <dbReference type="ChEBI" id="CHEBI:78346"/>
        <dbReference type="ChEBI" id="CHEBI:456215"/>
        <dbReference type="EC" id="3.2.2.4"/>
    </reaction>
</comment>
<dbReference type="KEGG" id="ssam:E3D00_05215"/>
<dbReference type="OrthoDB" id="9801098at2"/>
<keyword evidence="3" id="KW-0203">Cytokinin biosynthesis</keyword>
<dbReference type="GO" id="GO:0009691">
    <property type="term" value="P:cytokinin biosynthetic process"/>
    <property type="evidence" value="ECO:0007669"/>
    <property type="project" value="UniProtKB-UniRule"/>
</dbReference>
<dbReference type="RefSeq" id="WP_141460572.1">
    <property type="nucleotide sequence ID" value="NZ_CP038141.1"/>
</dbReference>
<keyword evidence="3" id="KW-0378">Hydrolase</keyword>
<dbReference type="Proteomes" id="UP000316313">
    <property type="component" value="Chromosome"/>
</dbReference>
<dbReference type="AlphaFoldDB" id="A0A4Y6UJP0"/>
<dbReference type="GO" id="GO:0008714">
    <property type="term" value="F:AMP nucleosidase activity"/>
    <property type="evidence" value="ECO:0007669"/>
    <property type="project" value="UniProtKB-EC"/>
</dbReference>
<sequence length="184" mass="20201">MKIRSCAVFCGSRFGKSDLYKKTAQELGTKLGEHHINLIYGGGDVGLMGTVADAALKAGGDVTGIIPEFLHSREVMHEGVTKLEITPDMHTRKALMYKMADAYVTLPGGLGTFDELIEILTWKQLNLHQKPIYIVNINNWAQAVIDMIKTTSEQGFAAPDTLDLLTIVSNVAELMQYLTKSDSN</sequence>
<organism evidence="4 5">
    <name type="scientific">Swingsia samuiensis</name>
    <dbReference type="NCBI Taxonomy" id="1293412"/>
    <lineage>
        <taxon>Bacteria</taxon>
        <taxon>Pseudomonadati</taxon>
        <taxon>Pseudomonadota</taxon>
        <taxon>Alphaproteobacteria</taxon>
        <taxon>Acetobacterales</taxon>
        <taxon>Acetobacteraceae</taxon>
        <taxon>Swingsia</taxon>
    </lineage>
</organism>
<name>A0A4Y6UJP0_9PROT</name>
<accession>A0A4Y6UJP0</accession>
<dbReference type="PANTHER" id="PTHR31223:SF70">
    <property type="entry name" value="LOG FAMILY PROTEIN YJL055W"/>
    <property type="match status" value="1"/>
</dbReference>
<evidence type="ECO:0000256" key="2">
    <source>
        <dbReference type="ARBA" id="ARBA00006763"/>
    </source>
</evidence>
<comment type="similarity">
    <text evidence="2 3">Belongs to the LOG family.</text>
</comment>
<protein>
    <recommendedName>
        <fullName evidence="3">Cytokinin riboside 5'-monophosphate phosphoribohydrolase</fullName>
        <ecNumber evidence="3">3.2.2.n1</ecNumber>
    </recommendedName>
</protein>
<dbReference type="NCBIfam" id="TIGR00730">
    <property type="entry name" value="Rossman fold protein, TIGR00730 family"/>
    <property type="match status" value="1"/>
</dbReference>